<dbReference type="GeneID" id="83196830"/>
<dbReference type="PANTHER" id="PTHR19879:SF9">
    <property type="entry name" value="TRANSCRIPTION INITIATION FACTOR TFIID SUBUNIT 5"/>
    <property type="match status" value="1"/>
</dbReference>
<name>A0A9W9TYM5_9EURO</name>
<comment type="caution">
    <text evidence="2">The sequence shown here is derived from an EMBL/GenBank/DDBJ whole genome shotgun (WGS) entry which is preliminary data.</text>
</comment>
<evidence type="ECO:0000256" key="1">
    <source>
        <dbReference type="PROSITE-ProRule" id="PRU00221"/>
    </source>
</evidence>
<dbReference type="Pfam" id="PF00400">
    <property type="entry name" value="WD40"/>
    <property type="match status" value="4"/>
</dbReference>
<keyword evidence="3" id="KW-1185">Reference proteome</keyword>
<dbReference type="PROSITE" id="PS50294">
    <property type="entry name" value="WD_REPEATS_REGION"/>
    <property type="match status" value="2"/>
</dbReference>
<accession>A0A9W9TYM5</accession>
<proteinExistence type="predicted"/>
<reference evidence="2" key="1">
    <citation type="submission" date="2022-11" db="EMBL/GenBank/DDBJ databases">
        <authorList>
            <person name="Petersen C."/>
        </authorList>
    </citation>
    <scope>NUCLEOTIDE SEQUENCE</scope>
    <source>
        <strain evidence="2">IBT 19713</strain>
    </source>
</reference>
<dbReference type="SUPFAM" id="SSF50978">
    <property type="entry name" value="WD40 repeat-like"/>
    <property type="match status" value="1"/>
</dbReference>
<feature type="repeat" description="WD" evidence="1">
    <location>
        <begin position="110"/>
        <end position="140"/>
    </location>
</feature>
<protein>
    <submittedName>
        <fullName evidence="2">Uncharacterized protein</fullName>
    </submittedName>
</protein>
<dbReference type="PANTHER" id="PTHR19879">
    <property type="entry name" value="TRANSCRIPTION INITIATION FACTOR TFIID"/>
    <property type="match status" value="1"/>
</dbReference>
<dbReference type="RefSeq" id="XP_058335558.1">
    <property type="nucleotide sequence ID" value="XM_058469527.1"/>
</dbReference>
<evidence type="ECO:0000313" key="2">
    <source>
        <dbReference type="EMBL" id="KAJ5248779.1"/>
    </source>
</evidence>
<dbReference type="AlphaFoldDB" id="A0A9W9TYM5"/>
<dbReference type="Proteomes" id="UP001150941">
    <property type="component" value="Unassembled WGS sequence"/>
</dbReference>
<dbReference type="SMART" id="SM00320">
    <property type="entry name" value="WD40"/>
    <property type="match status" value="5"/>
</dbReference>
<dbReference type="PROSITE" id="PS50082">
    <property type="entry name" value="WD_REPEATS_2"/>
    <property type="match status" value="4"/>
</dbReference>
<feature type="repeat" description="WD" evidence="1">
    <location>
        <begin position="196"/>
        <end position="229"/>
    </location>
</feature>
<feature type="repeat" description="WD" evidence="1">
    <location>
        <begin position="68"/>
        <end position="109"/>
    </location>
</feature>
<dbReference type="OrthoDB" id="4360782at2759"/>
<feature type="repeat" description="WD" evidence="1">
    <location>
        <begin position="154"/>
        <end position="195"/>
    </location>
</feature>
<dbReference type="EMBL" id="JAPQKS010000001">
    <property type="protein sequence ID" value="KAJ5248779.1"/>
    <property type="molecule type" value="Genomic_DNA"/>
</dbReference>
<dbReference type="InterPro" id="IPR036322">
    <property type="entry name" value="WD40_repeat_dom_sf"/>
</dbReference>
<evidence type="ECO:0000313" key="3">
    <source>
        <dbReference type="Proteomes" id="UP001150941"/>
    </source>
</evidence>
<keyword evidence="1" id="KW-0853">WD repeat</keyword>
<dbReference type="Gene3D" id="2.130.10.10">
    <property type="entry name" value="YVTN repeat-like/Quinoprotein amine dehydrogenase"/>
    <property type="match status" value="2"/>
</dbReference>
<dbReference type="InterPro" id="IPR001680">
    <property type="entry name" value="WD40_rpt"/>
</dbReference>
<organism evidence="2 3">
    <name type="scientific">Penicillium chermesinum</name>
    <dbReference type="NCBI Taxonomy" id="63820"/>
    <lineage>
        <taxon>Eukaryota</taxon>
        <taxon>Fungi</taxon>
        <taxon>Dikarya</taxon>
        <taxon>Ascomycota</taxon>
        <taxon>Pezizomycotina</taxon>
        <taxon>Eurotiomycetes</taxon>
        <taxon>Eurotiomycetidae</taxon>
        <taxon>Eurotiales</taxon>
        <taxon>Aspergillaceae</taxon>
        <taxon>Penicillium</taxon>
    </lineage>
</organism>
<gene>
    <name evidence="2" type="ORF">N7468_000230</name>
</gene>
<dbReference type="InterPro" id="IPR015943">
    <property type="entry name" value="WD40/YVTN_repeat-like_dom_sf"/>
</dbReference>
<sequence length="384" mass="41377">MVFGGDNGGIVVQDTTTGGRRTIQEGNARLDRITVLAITADGKTVASVCSSGPVSLWDTVTGKRRHILGRKGDRIQALAFSPNGGQIASGAADGTIQIWNSTKGEMISTSKSHTCAISTLEFSPGGKQIASGSMDGAVQIGTIVRGRLEVLKTVKSHNTRIETLTFSPDKVHIASGAVNGTIIIHNAQTGRYETRLDGHLASIISLSFSSDSKLLASLCRGLNIRLWDLGGYLQSTKYSSFPPKRVQLRHPRNNHIISASAFTSMIKFAEGDQYLITNLGPIWYKGHMVKGQGEGFEIYIDGGWIYFGAKRSYPRFEQSGPSEACTSLRLLLLPSGVRPECCEVGGDQVKIGISDDQMLTLTVDRKALLAMMRGKTQSRPGMES</sequence>
<reference evidence="2" key="2">
    <citation type="journal article" date="2023" name="IMA Fungus">
        <title>Comparative genomic study of the Penicillium genus elucidates a diverse pangenome and 15 lateral gene transfer events.</title>
        <authorList>
            <person name="Petersen C."/>
            <person name="Sorensen T."/>
            <person name="Nielsen M.R."/>
            <person name="Sondergaard T.E."/>
            <person name="Sorensen J.L."/>
            <person name="Fitzpatrick D.A."/>
            <person name="Frisvad J.C."/>
            <person name="Nielsen K.L."/>
        </authorList>
    </citation>
    <scope>NUCLEOTIDE SEQUENCE</scope>
    <source>
        <strain evidence="2">IBT 19713</strain>
    </source>
</reference>